<evidence type="ECO:0000313" key="4">
    <source>
        <dbReference type="Proteomes" id="UP001595840"/>
    </source>
</evidence>
<dbReference type="Pfam" id="PF00561">
    <property type="entry name" value="Abhydrolase_1"/>
    <property type="match status" value="1"/>
</dbReference>
<keyword evidence="3" id="KW-0378">Hydrolase</keyword>
<name>A0ABV8V0Z8_9GAMM</name>
<accession>A0ABV8V0Z8</accession>
<feature type="signal peptide" evidence="1">
    <location>
        <begin position="1"/>
        <end position="22"/>
    </location>
</feature>
<keyword evidence="4" id="KW-1185">Reference proteome</keyword>
<gene>
    <name evidence="3" type="ORF">ACFOX3_00135</name>
</gene>
<dbReference type="PROSITE" id="PS51257">
    <property type="entry name" value="PROKAR_LIPOPROTEIN"/>
    <property type="match status" value="1"/>
</dbReference>
<evidence type="ECO:0000256" key="1">
    <source>
        <dbReference type="SAM" id="SignalP"/>
    </source>
</evidence>
<dbReference type="RefSeq" id="WP_290264415.1">
    <property type="nucleotide sequence ID" value="NZ_JAUFQG010000006.1"/>
</dbReference>
<dbReference type="Proteomes" id="UP001595840">
    <property type="component" value="Unassembled WGS sequence"/>
</dbReference>
<dbReference type="Gene3D" id="3.40.50.1820">
    <property type="entry name" value="alpha/beta hydrolase"/>
    <property type="match status" value="1"/>
</dbReference>
<reference evidence="4" key="1">
    <citation type="journal article" date="2019" name="Int. J. Syst. Evol. Microbiol.">
        <title>The Global Catalogue of Microorganisms (GCM) 10K type strain sequencing project: providing services to taxonomists for standard genome sequencing and annotation.</title>
        <authorList>
            <consortium name="The Broad Institute Genomics Platform"/>
            <consortium name="The Broad Institute Genome Sequencing Center for Infectious Disease"/>
            <person name="Wu L."/>
            <person name="Ma J."/>
        </authorList>
    </citation>
    <scope>NUCLEOTIDE SEQUENCE [LARGE SCALE GENOMIC DNA]</scope>
    <source>
        <strain evidence="4">CECT 8570</strain>
    </source>
</reference>
<evidence type="ECO:0000313" key="3">
    <source>
        <dbReference type="EMBL" id="MFC4360684.1"/>
    </source>
</evidence>
<evidence type="ECO:0000259" key="2">
    <source>
        <dbReference type="Pfam" id="PF00561"/>
    </source>
</evidence>
<sequence>MNSILRRSLPLFGLISTLLASIACTTTSPYDPEKLARQHQWQREIIATEQLNFMAFSAPEKPSKAREKNLFIYLEGDGQAWASRHSASSNPTPVNAIGLGLAIQHQGGKAVYLSRPCQFLAPSQLKNCDIKRWTSGRYSEQVIAATHLALLQLKQKHNADKLILVGYSGGGTLAAFVAAREKSVSQLITVAAPVDHKAWTNLHQVSSLSDSLSIHDYNAALAQVPQIHFSGGRDNIVPKQLIEQWVTQLKRNFPQAPITTVTLEDFDHHCCWVEKWPEISKQYLHGL</sequence>
<keyword evidence="1" id="KW-0732">Signal</keyword>
<protein>
    <submittedName>
        <fullName evidence="3">Alpha/beta fold hydrolase</fullName>
    </submittedName>
</protein>
<dbReference type="SUPFAM" id="SSF53474">
    <property type="entry name" value="alpha/beta-Hydrolases"/>
    <property type="match status" value="1"/>
</dbReference>
<dbReference type="EMBL" id="JBHSCX010000001">
    <property type="protein sequence ID" value="MFC4360684.1"/>
    <property type="molecule type" value="Genomic_DNA"/>
</dbReference>
<organism evidence="3 4">
    <name type="scientific">Simiduia curdlanivorans</name>
    <dbReference type="NCBI Taxonomy" id="1492769"/>
    <lineage>
        <taxon>Bacteria</taxon>
        <taxon>Pseudomonadati</taxon>
        <taxon>Pseudomonadota</taxon>
        <taxon>Gammaproteobacteria</taxon>
        <taxon>Cellvibrionales</taxon>
        <taxon>Cellvibrionaceae</taxon>
        <taxon>Simiduia</taxon>
    </lineage>
</organism>
<dbReference type="InterPro" id="IPR029058">
    <property type="entry name" value="AB_hydrolase_fold"/>
</dbReference>
<dbReference type="GO" id="GO:0016787">
    <property type="term" value="F:hydrolase activity"/>
    <property type="evidence" value="ECO:0007669"/>
    <property type="project" value="UniProtKB-KW"/>
</dbReference>
<feature type="domain" description="AB hydrolase-1" evidence="2">
    <location>
        <begin position="147"/>
        <end position="258"/>
    </location>
</feature>
<feature type="chain" id="PRO_5046359650" evidence="1">
    <location>
        <begin position="23"/>
        <end position="287"/>
    </location>
</feature>
<comment type="caution">
    <text evidence="3">The sequence shown here is derived from an EMBL/GenBank/DDBJ whole genome shotgun (WGS) entry which is preliminary data.</text>
</comment>
<dbReference type="InterPro" id="IPR000073">
    <property type="entry name" value="AB_hydrolase_1"/>
</dbReference>
<proteinExistence type="predicted"/>